<dbReference type="PATRIC" id="fig|571913.6.peg.4937"/>
<dbReference type="OrthoDB" id="3365660at2"/>
<dbReference type="KEGG" id="lmoi:VV02_24350"/>
<evidence type="ECO:0000313" key="3">
    <source>
        <dbReference type="EMBL" id="AKU18249.1"/>
    </source>
</evidence>
<dbReference type="InterPro" id="IPR023393">
    <property type="entry name" value="START-like_dom_sf"/>
</dbReference>
<dbReference type="RefSeq" id="WP_052595854.1">
    <property type="nucleotide sequence ID" value="NZ_CP011112.1"/>
</dbReference>
<dbReference type="CDD" id="cd07814">
    <property type="entry name" value="SRPBCC_CalC_Aha1-like"/>
    <property type="match status" value="1"/>
</dbReference>
<dbReference type="SUPFAM" id="SSF55961">
    <property type="entry name" value="Bet v1-like"/>
    <property type="match status" value="1"/>
</dbReference>
<dbReference type="Proteomes" id="UP000066480">
    <property type="component" value="Chromosome"/>
</dbReference>
<organism evidence="3 4">
    <name type="scientific">Luteipulveratus mongoliensis</name>
    <dbReference type="NCBI Taxonomy" id="571913"/>
    <lineage>
        <taxon>Bacteria</taxon>
        <taxon>Bacillati</taxon>
        <taxon>Actinomycetota</taxon>
        <taxon>Actinomycetes</taxon>
        <taxon>Micrococcales</taxon>
        <taxon>Dermacoccaceae</taxon>
        <taxon>Luteipulveratus</taxon>
    </lineage>
</organism>
<keyword evidence="4" id="KW-1185">Reference proteome</keyword>
<sequence length="146" mass="16559">MVDILHKIAIKSEPKAVYDALTTIEGLSGWWTRDTSGDPAVGGVVQFRFEQGGFDMKVIESEPGEKVLWEVVDGPEEWVGTHVHWDLRHEDDYTVVMFKHEGWKEPVDFMYHCSTHWAMFLISLRSLVETGTGAPGPVDIKPDARF</sequence>
<dbReference type="InterPro" id="IPR013538">
    <property type="entry name" value="ASHA1/2-like_C"/>
</dbReference>
<evidence type="ECO:0000256" key="1">
    <source>
        <dbReference type="ARBA" id="ARBA00006817"/>
    </source>
</evidence>
<feature type="domain" description="Activator of Hsp90 ATPase homologue 1/2-like C-terminal" evidence="2">
    <location>
        <begin position="13"/>
        <end position="129"/>
    </location>
</feature>
<dbReference type="STRING" id="571913.VV02_24350"/>
<dbReference type="EMBL" id="CP011112">
    <property type="protein sequence ID" value="AKU18249.1"/>
    <property type="molecule type" value="Genomic_DNA"/>
</dbReference>
<evidence type="ECO:0000313" key="4">
    <source>
        <dbReference type="Proteomes" id="UP000066480"/>
    </source>
</evidence>
<reference evidence="3 4" key="1">
    <citation type="submission" date="2015-03" db="EMBL/GenBank/DDBJ databases">
        <title>Luteipulveratus halotolerans sp. nov., a novel actinobacterium (Dermacoccaceae) from Sarawak, Malaysia.</title>
        <authorList>
            <person name="Juboi H."/>
            <person name="Basik A."/>
            <person name="Shamsul S.S."/>
            <person name="Arnold P."/>
            <person name="Schmitt E.K."/>
            <person name="Sanglier J.-J."/>
            <person name="Yeo T."/>
        </authorList>
    </citation>
    <scope>NUCLEOTIDE SEQUENCE [LARGE SCALE GENOMIC DNA]</scope>
    <source>
        <strain evidence="3 4">MN07-A0370</strain>
    </source>
</reference>
<accession>A0A0K1JNG2</accession>
<dbReference type="Gene3D" id="3.30.530.20">
    <property type="match status" value="1"/>
</dbReference>
<evidence type="ECO:0000259" key="2">
    <source>
        <dbReference type="Pfam" id="PF08327"/>
    </source>
</evidence>
<comment type="similarity">
    <text evidence="1">Belongs to the AHA1 family.</text>
</comment>
<gene>
    <name evidence="3" type="ORF">VV02_24350</name>
</gene>
<name>A0A0K1JNG2_9MICO</name>
<dbReference type="AlphaFoldDB" id="A0A0K1JNG2"/>
<protein>
    <submittedName>
        <fullName evidence="3">Polyketide cyclase</fullName>
    </submittedName>
</protein>
<dbReference type="Pfam" id="PF08327">
    <property type="entry name" value="AHSA1"/>
    <property type="match status" value="1"/>
</dbReference>
<proteinExistence type="inferred from homology"/>